<dbReference type="CDD" id="cd00038">
    <property type="entry name" value="CAP_ED"/>
    <property type="match status" value="1"/>
</dbReference>
<evidence type="ECO:0000256" key="5">
    <source>
        <dbReference type="ARBA" id="ARBA00023136"/>
    </source>
</evidence>
<evidence type="ECO:0008006" key="11">
    <source>
        <dbReference type="Google" id="ProtNLM"/>
    </source>
</evidence>
<dbReference type="Gene3D" id="2.60.120.10">
    <property type="entry name" value="Jelly Rolls"/>
    <property type="match status" value="1"/>
</dbReference>
<dbReference type="PANTHER" id="PTHR33406:SF13">
    <property type="entry name" value="MEMBRANE PROTEIN YDFJ"/>
    <property type="match status" value="1"/>
</dbReference>
<evidence type="ECO:0000259" key="7">
    <source>
        <dbReference type="PROSITE" id="PS50042"/>
    </source>
</evidence>
<dbReference type="InterPro" id="IPR050545">
    <property type="entry name" value="Mycobact_MmpL"/>
</dbReference>
<dbReference type="PANTHER" id="PTHR33406">
    <property type="entry name" value="MEMBRANE PROTEIN MJ1562-RELATED"/>
    <property type="match status" value="1"/>
</dbReference>
<dbReference type="AlphaFoldDB" id="A0A2N1PR21"/>
<dbReference type="GO" id="GO:0005886">
    <property type="term" value="C:plasma membrane"/>
    <property type="evidence" value="ECO:0007669"/>
    <property type="project" value="UniProtKB-SubCell"/>
</dbReference>
<comment type="caution">
    <text evidence="9">The sequence shown here is derived from an EMBL/GenBank/DDBJ whole genome shotgun (WGS) entry which is preliminary data.</text>
</comment>
<evidence type="ECO:0000313" key="9">
    <source>
        <dbReference type="EMBL" id="PKK90786.1"/>
    </source>
</evidence>
<keyword evidence="3 6" id="KW-0812">Transmembrane</keyword>
<dbReference type="SMART" id="SM00100">
    <property type="entry name" value="cNMP"/>
    <property type="match status" value="1"/>
</dbReference>
<feature type="transmembrane region" description="Helical" evidence="6">
    <location>
        <begin position="802"/>
        <end position="828"/>
    </location>
</feature>
<dbReference type="Gene3D" id="1.20.1640.10">
    <property type="entry name" value="Multidrug efflux transporter AcrB transmembrane domain"/>
    <property type="match status" value="2"/>
</dbReference>
<reference evidence="9 10" key="1">
    <citation type="journal article" date="2017" name="ISME J.">
        <title>Potential for microbial H2 and metal transformations associated with novel bacteria and archaea in deep terrestrial subsurface sediments.</title>
        <authorList>
            <person name="Hernsdorf A.W."/>
            <person name="Amano Y."/>
            <person name="Miyakawa K."/>
            <person name="Ise K."/>
            <person name="Suzuki Y."/>
            <person name="Anantharaman K."/>
            <person name="Probst A."/>
            <person name="Burstein D."/>
            <person name="Thomas B.C."/>
            <person name="Banfield J.F."/>
        </authorList>
    </citation>
    <scope>NUCLEOTIDE SEQUENCE [LARGE SCALE GENOMIC DNA]</scope>
    <source>
        <strain evidence="9">HGW-Wallbacteria-1</strain>
    </source>
</reference>
<feature type="transmembrane region" description="Helical" evidence="6">
    <location>
        <begin position="460"/>
        <end position="478"/>
    </location>
</feature>
<keyword evidence="5 6" id="KW-0472">Membrane</keyword>
<evidence type="ECO:0000259" key="8">
    <source>
        <dbReference type="PROSITE" id="PS50156"/>
    </source>
</evidence>
<dbReference type="SUPFAM" id="SSF51206">
    <property type="entry name" value="cAMP-binding domain-like"/>
    <property type="match status" value="1"/>
</dbReference>
<feature type="transmembrane region" description="Helical" evidence="6">
    <location>
        <begin position="402"/>
        <end position="424"/>
    </location>
</feature>
<feature type="transmembrane region" description="Helical" evidence="6">
    <location>
        <begin position="702"/>
        <end position="722"/>
    </location>
</feature>
<dbReference type="InterPro" id="IPR000731">
    <property type="entry name" value="SSD"/>
</dbReference>
<dbReference type="Pfam" id="PF00027">
    <property type="entry name" value="cNMP_binding"/>
    <property type="match status" value="1"/>
</dbReference>
<dbReference type="InterPro" id="IPR018490">
    <property type="entry name" value="cNMP-bd_dom_sf"/>
</dbReference>
<feature type="transmembrane region" description="Helical" evidence="6">
    <location>
        <begin position="331"/>
        <end position="355"/>
    </location>
</feature>
<comment type="subcellular location">
    <subcellularLocation>
        <location evidence="1">Cell membrane</location>
        <topology evidence="1">Multi-pass membrane protein</topology>
    </subcellularLocation>
</comment>
<evidence type="ECO:0000313" key="10">
    <source>
        <dbReference type="Proteomes" id="UP000233256"/>
    </source>
</evidence>
<evidence type="ECO:0000256" key="1">
    <source>
        <dbReference type="ARBA" id="ARBA00004651"/>
    </source>
</evidence>
<feature type="transmembrane region" description="Helical" evidence="6">
    <location>
        <begin position="305"/>
        <end position="325"/>
    </location>
</feature>
<evidence type="ECO:0000256" key="3">
    <source>
        <dbReference type="ARBA" id="ARBA00022692"/>
    </source>
</evidence>
<feature type="transmembrane region" description="Helical" evidence="6">
    <location>
        <begin position="769"/>
        <end position="790"/>
    </location>
</feature>
<dbReference type="PROSITE" id="PS50156">
    <property type="entry name" value="SSD"/>
    <property type="match status" value="2"/>
</dbReference>
<keyword evidence="2" id="KW-1003">Cell membrane</keyword>
<sequence length="990" mass="110281">MMRSAKLIAALIVAVILGITVYLSGFIPHIRFSGSTDDMIVVGDQDREFLQRINETTAESEQLVVMVSGNDLFTLQGLKDLAKITSKFENLVDGPENTTSEPRILDGASSIINMSIQKGNHINDQTAESKVRRGCPHAFRAAEKLYFQTPSAEPRVIVFQKGESPIFPEFEPGAMSNAVYYIDHFALWQTLPETENDLKHFIRDIQNSVYLRNFVAPSLKCSAIVLTVKPGYSDAGEIVRILRDKAREGERDTRGKFKVNIVGYMVLGEEMKTNIQEDSKFFIKLSALFIVISFFICFRTVRGVVLPFATLAISEIWLLGLMVLLGYDLNIVLYIVPIFVVAVGSSSSIHILSHFYRELEDGADHIHAAINSARELFIPIVTAASTTAFGFAALTISNVKGLNVFVLLCVVGLSITTLLSLLFIPSLNVLLPRPAMNQIDTTIRDRRWVRLIHLIIDRRGALIWFFVILTACSVYGIIRISPDNDLTKLLDKNSETLVLSDELSKNLAGSTQLTLILEGMPGWPIQKGYLDKIAQLQEKLEESPHIDKTTSIADIFKVTNYLSNAGLTKKQSVAEEQYQLYSHLHFIHSIGKEEAYKDSAEAIESLLKTFLNNDCSTAKILIRSNLTSLKLMKDEVDRIREICQEILGKHVKVTVIGSMLTINKAIEMVLNGQTQGVILALVTIFILMLILFFSFKIALLCLLPNIFPIAFFYGILGLSGIGLDLSSGLVACVAIGIAVDDTIHFMVEFRKQLKKTYVTEDAMVETMKIVGRPIILTSFVLAVMFAVLYFSRFPVMSNLGVLQSGTMMACLVCNLLLLPAVLSSVRIVSIWDVLKRFYDFDPRKVPVFEGLSRFAIKILLSLGKIVEFSVGERMIQKGDMGHEMYVIIEGEAQVLIEKDDCLVMTVPLNKGAILGEMSVLGNVRRTASVDARTDVRVVSISRQFFVSASRLYPRTVNRFLMNIIAVITRRMVDTEEKLLEGERVGSGCGK</sequence>
<evidence type="ECO:0000256" key="2">
    <source>
        <dbReference type="ARBA" id="ARBA00022475"/>
    </source>
</evidence>
<dbReference type="PROSITE" id="PS50042">
    <property type="entry name" value="CNMP_BINDING_3"/>
    <property type="match status" value="1"/>
</dbReference>
<evidence type="ECO:0000256" key="6">
    <source>
        <dbReference type="SAM" id="Phobius"/>
    </source>
</evidence>
<dbReference type="InterPro" id="IPR000595">
    <property type="entry name" value="cNMP-bd_dom"/>
</dbReference>
<dbReference type="EMBL" id="PGXC01000004">
    <property type="protein sequence ID" value="PKK90786.1"/>
    <property type="molecule type" value="Genomic_DNA"/>
</dbReference>
<dbReference type="InterPro" id="IPR014710">
    <property type="entry name" value="RmlC-like_jellyroll"/>
</dbReference>
<feature type="transmembrane region" description="Helical" evidence="6">
    <location>
        <begin position="281"/>
        <end position="298"/>
    </location>
</feature>
<proteinExistence type="predicted"/>
<dbReference type="Pfam" id="PF03176">
    <property type="entry name" value="MMPL"/>
    <property type="match status" value="2"/>
</dbReference>
<organism evidence="9 10">
    <name type="scientific">Candidatus Wallbacteria bacterium HGW-Wallbacteria-1</name>
    <dbReference type="NCBI Taxonomy" id="2013854"/>
    <lineage>
        <taxon>Bacteria</taxon>
        <taxon>Candidatus Walliibacteriota</taxon>
    </lineage>
</organism>
<feature type="domain" description="Cyclic nucleotide-binding" evidence="7">
    <location>
        <begin position="847"/>
        <end position="945"/>
    </location>
</feature>
<keyword evidence="4 6" id="KW-1133">Transmembrane helix</keyword>
<feature type="domain" description="SSD" evidence="8">
    <location>
        <begin position="697"/>
        <end position="824"/>
    </location>
</feature>
<feature type="transmembrane region" description="Helical" evidence="6">
    <location>
        <begin position="376"/>
        <end position="396"/>
    </location>
</feature>
<dbReference type="PROSITE" id="PS00888">
    <property type="entry name" value="CNMP_BINDING_1"/>
    <property type="match status" value="1"/>
</dbReference>
<feature type="domain" description="SSD" evidence="8">
    <location>
        <begin position="319"/>
        <end position="430"/>
    </location>
</feature>
<name>A0A2N1PR21_9BACT</name>
<feature type="transmembrane region" description="Helical" evidence="6">
    <location>
        <begin position="728"/>
        <end position="749"/>
    </location>
</feature>
<gene>
    <name evidence="9" type="ORF">CVV64_07870</name>
</gene>
<dbReference type="Proteomes" id="UP000233256">
    <property type="component" value="Unassembled WGS sequence"/>
</dbReference>
<protein>
    <recommendedName>
        <fullName evidence="11">Cyclic nucleotide-binding domain-containing protein</fullName>
    </recommendedName>
</protein>
<dbReference type="InterPro" id="IPR018488">
    <property type="entry name" value="cNMP-bd_CS"/>
</dbReference>
<feature type="transmembrane region" description="Helical" evidence="6">
    <location>
        <begin position="676"/>
        <end position="695"/>
    </location>
</feature>
<dbReference type="SUPFAM" id="SSF82866">
    <property type="entry name" value="Multidrug efflux transporter AcrB transmembrane domain"/>
    <property type="match status" value="2"/>
</dbReference>
<dbReference type="InterPro" id="IPR004869">
    <property type="entry name" value="MMPL_dom"/>
</dbReference>
<accession>A0A2N1PR21</accession>
<dbReference type="PROSITE" id="PS00889">
    <property type="entry name" value="CNMP_BINDING_2"/>
    <property type="match status" value="1"/>
</dbReference>
<evidence type="ECO:0000256" key="4">
    <source>
        <dbReference type="ARBA" id="ARBA00022989"/>
    </source>
</evidence>